<protein>
    <submittedName>
        <fullName evidence="1">Uncharacterized protein</fullName>
    </submittedName>
</protein>
<accession>A0A8S5P9P2</accession>
<evidence type="ECO:0000313" key="1">
    <source>
        <dbReference type="EMBL" id="DAE02924.1"/>
    </source>
</evidence>
<dbReference type="EMBL" id="BK015355">
    <property type="protein sequence ID" value="DAE02924.1"/>
    <property type="molecule type" value="Genomic_DNA"/>
</dbReference>
<sequence>MGAHSIRGTTMMTQLNNPFMRQNGLKQGQIGAAATGQYSSPAGTVTPPVTQQGGGAGFQQMQAPSVGAQNVQQGAIGASQLGSVQNIGGLLGMMNGDGKLTEGQNKMLGAAGIGGTIGSAFGPVGSAIGAGVGAGVNAIGSLMGGK</sequence>
<name>A0A8S5P9P2_9CAUD</name>
<organism evidence="1">
    <name type="scientific">Siphoviridae sp. ct8Hx23</name>
    <dbReference type="NCBI Taxonomy" id="2825360"/>
    <lineage>
        <taxon>Viruses</taxon>
        <taxon>Duplodnaviria</taxon>
        <taxon>Heunggongvirae</taxon>
        <taxon>Uroviricota</taxon>
        <taxon>Caudoviricetes</taxon>
    </lineage>
</organism>
<proteinExistence type="predicted"/>
<reference evidence="1" key="1">
    <citation type="journal article" date="2021" name="Proc. Natl. Acad. Sci. U.S.A.">
        <title>A Catalog of Tens of Thousands of Viruses from Human Metagenomes Reveals Hidden Associations with Chronic Diseases.</title>
        <authorList>
            <person name="Tisza M.J."/>
            <person name="Buck C.B."/>
        </authorList>
    </citation>
    <scope>NUCLEOTIDE SEQUENCE</scope>
    <source>
        <strain evidence="1">Ct8Hx23</strain>
    </source>
</reference>